<dbReference type="Proteomes" id="UP000023152">
    <property type="component" value="Unassembled WGS sequence"/>
</dbReference>
<protein>
    <submittedName>
        <fullName evidence="1">Uncharacterized protein</fullName>
    </submittedName>
</protein>
<reference evidence="1 2" key="1">
    <citation type="journal article" date="2013" name="Curr. Biol.">
        <title>The Genome of the Foraminiferan Reticulomyxa filosa.</title>
        <authorList>
            <person name="Glockner G."/>
            <person name="Hulsmann N."/>
            <person name="Schleicher M."/>
            <person name="Noegel A.A."/>
            <person name="Eichinger L."/>
            <person name="Gallinger C."/>
            <person name="Pawlowski J."/>
            <person name="Sierra R."/>
            <person name="Euteneuer U."/>
            <person name="Pillet L."/>
            <person name="Moustafa A."/>
            <person name="Platzer M."/>
            <person name="Groth M."/>
            <person name="Szafranski K."/>
            <person name="Schliwa M."/>
        </authorList>
    </citation>
    <scope>NUCLEOTIDE SEQUENCE [LARGE SCALE GENOMIC DNA]</scope>
</reference>
<keyword evidence="2" id="KW-1185">Reference proteome</keyword>
<proteinExistence type="predicted"/>
<comment type="caution">
    <text evidence="1">The sequence shown here is derived from an EMBL/GenBank/DDBJ whole genome shotgun (WGS) entry which is preliminary data.</text>
</comment>
<gene>
    <name evidence="1" type="ORF">RFI_37400</name>
</gene>
<sequence length="114" mass="13975">EMKFIIQYWLQTSKIKLGWIDDFDKIIMKYIILKYVFVNFVKVYEFEYGQKNIIKKTKTVINIFSLQKLLDFNEISYICDKISKMALYKIIDFLHEKTTLNQKFFLFKKYLQIV</sequence>
<dbReference type="AlphaFoldDB" id="X6LER7"/>
<evidence type="ECO:0000313" key="1">
    <source>
        <dbReference type="EMBL" id="ETO00059.1"/>
    </source>
</evidence>
<dbReference type="OrthoDB" id="192402at2759"/>
<evidence type="ECO:0000313" key="2">
    <source>
        <dbReference type="Proteomes" id="UP000023152"/>
    </source>
</evidence>
<name>X6LER7_RETFI</name>
<feature type="non-terminal residue" evidence="1">
    <location>
        <position position="1"/>
    </location>
</feature>
<accession>X6LER7</accession>
<dbReference type="EMBL" id="ASPP01042113">
    <property type="protein sequence ID" value="ETO00059.1"/>
    <property type="molecule type" value="Genomic_DNA"/>
</dbReference>
<organism evidence="1 2">
    <name type="scientific">Reticulomyxa filosa</name>
    <dbReference type="NCBI Taxonomy" id="46433"/>
    <lineage>
        <taxon>Eukaryota</taxon>
        <taxon>Sar</taxon>
        <taxon>Rhizaria</taxon>
        <taxon>Retaria</taxon>
        <taxon>Foraminifera</taxon>
        <taxon>Monothalamids</taxon>
        <taxon>Reticulomyxidae</taxon>
        <taxon>Reticulomyxa</taxon>
    </lineage>
</organism>